<accession>A0A2G9TEA1</accession>
<keyword evidence="2" id="KW-1185">Reference proteome</keyword>
<reference evidence="1 2" key="1">
    <citation type="submission" date="2015-09" db="EMBL/GenBank/DDBJ databases">
        <title>Draft genome of the parasitic nematode Teladorsagia circumcincta isolate WARC Sus (inbred).</title>
        <authorList>
            <person name="Mitreva M."/>
        </authorList>
    </citation>
    <scope>NUCLEOTIDE SEQUENCE [LARGE SCALE GENOMIC DNA]</scope>
    <source>
        <strain evidence="1 2">S</strain>
    </source>
</reference>
<evidence type="ECO:0000313" key="2">
    <source>
        <dbReference type="Proteomes" id="UP000230423"/>
    </source>
</evidence>
<sequence length="99" mass="11237">MSAGDHVAMTMLAMAETLRQLQPPKVKMAIKCTKYEMMTRMGEYFMQPRLEALTLICEALIHGPPNAASSNRMLTLIRSELANAKAFPTIYAKLFFYYI</sequence>
<proteinExistence type="predicted"/>
<name>A0A2G9TEA1_TELCI</name>
<evidence type="ECO:0000313" key="1">
    <source>
        <dbReference type="EMBL" id="PIO55872.1"/>
    </source>
</evidence>
<organism evidence="1 2">
    <name type="scientific">Teladorsagia circumcincta</name>
    <name type="common">Brown stomach worm</name>
    <name type="synonym">Ostertagia circumcincta</name>
    <dbReference type="NCBI Taxonomy" id="45464"/>
    <lineage>
        <taxon>Eukaryota</taxon>
        <taxon>Metazoa</taxon>
        <taxon>Ecdysozoa</taxon>
        <taxon>Nematoda</taxon>
        <taxon>Chromadorea</taxon>
        <taxon>Rhabditida</taxon>
        <taxon>Rhabditina</taxon>
        <taxon>Rhabditomorpha</taxon>
        <taxon>Strongyloidea</taxon>
        <taxon>Trichostrongylidae</taxon>
        <taxon>Teladorsagia</taxon>
    </lineage>
</organism>
<protein>
    <submittedName>
        <fullName evidence="1">Uncharacterized protein</fullName>
    </submittedName>
</protein>
<dbReference type="OrthoDB" id="5565328at2759"/>
<dbReference type="AlphaFoldDB" id="A0A2G9TEA1"/>
<dbReference type="EMBL" id="KZ383810">
    <property type="protein sequence ID" value="PIO55872.1"/>
    <property type="molecule type" value="Genomic_DNA"/>
</dbReference>
<dbReference type="Proteomes" id="UP000230423">
    <property type="component" value="Unassembled WGS sequence"/>
</dbReference>
<feature type="non-terminal residue" evidence="1">
    <location>
        <position position="99"/>
    </location>
</feature>
<gene>
    <name evidence="1" type="ORF">TELCIR_22737</name>
</gene>